<keyword evidence="5" id="KW-0378">Hydrolase</keyword>
<dbReference type="AlphaFoldDB" id="A0A087BHC0"/>
<dbReference type="STRING" id="78345.BMERY_0914"/>
<dbReference type="InterPro" id="IPR038570">
    <property type="entry name" value="HicA_sf"/>
</dbReference>
<dbReference type="GO" id="GO:0016787">
    <property type="term" value="F:hydrolase activity"/>
    <property type="evidence" value="ECO:0007669"/>
    <property type="project" value="UniProtKB-KW"/>
</dbReference>
<evidence type="ECO:0000256" key="3">
    <source>
        <dbReference type="ARBA" id="ARBA00022722"/>
    </source>
</evidence>
<keyword evidence="7" id="KW-0346">Stress response</keyword>
<evidence type="ECO:0000256" key="5">
    <source>
        <dbReference type="ARBA" id="ARBA00022801"/>
    </source>
</evidence>
<dbReference type="Gene3D" id="3.30.920.30">
    <property type="entry name" value="Hypothetical protein"/>
    <property type="match status" value="1"/>
</dbReference>
<evidence type="ECO:0000313" key="9">
    <source>
        <dbReference type="Proteomes" id="UP000029060"/>
    </source>
</evidence>
<keyword evidence="3" id="KW-0540">Nuclease</keyword>
<dbReference type="RefSeq" id="WP_033523751.1">
    <property type="nucleotide sequence ID" value="NZ_JGZC01000006.1"/>
</dbReference>
<evidence type="ECO:0000313" key="8">
    <source>
        <dbReference type="EMBL" id="KFI70420.1"/>
    </source>
</evidence>
<evidence type="ECO:0000256" key="2">
    <source>
        <dbReference type="ARBA" id="ARBA00022649"/>
    </source>
</evidence>
<gene>
    <name evidence="8" type="ORF">BMERY_0914</name>
</gene>
<dbReference type="Proteomes" id="UP000029060">
    <property type="component" value="Unassembled WGS sequence"/>
</dbReference>
<evidence type="ECO:0008006" key="10">
    <source>
        <dbReference type="Google" id="ProtNLM"/>
    </source>
</evidence>
<dbReference type="GO" id="GO:0004519">
    <property type="term" value="F:endonuclease activity"/>
    <property type="evidence" value="ECO:0007669"/>
    <property type="project" value="UniProtKB-KW"/>
</dbReference>
<proteinExistence type="inferred from homology"/>
<dbReference type="GO" id="GO:0003729">
    <property type="term" value="F:mRNA binding"/>
    <property type="evidence" value="ECO:0007669"/>
    <property type="project" value="InterPro"/>
</dbReference>
<evidence type="ECO:0000256" key="4">
    <source>
        <dbReference type="ARBA" id="ARBA00022759"/>
    </source>
</evidence>
<keyword evidence="2" id="KW-1277">Toxin-antitoxin system</keyword>
<name>A0A087BHC0_9BIFI</name>
<evidence type="ECO:0000256" key="7">
    <source>
        <dbReference type="ARBA" id="ARBA00023016"/>
    </source>
</evidence>
<organism evidence="8 9">
    <name type="scientific">Bifidobacterium merycicum</name>
    <dbReference type="NCBI Taxonomy" id="78345"/>
    <lineage>
        <taxon>Bacteria</taxon>
        <taxon>Bacillati</taxon>
        <taxon>Actinomycetota</taxon>
        <taxon>Actinomycetes</taxon>
        <taxon>Bifidobacteriales</taxon>
        <taxon>Bifidobacteriaceae</taxon>
        <taxon>Bifidobacterium</taxon>
    </lineage>
</organism>
<keyword evidence="6" id="KW-0694">RNA-binding</keyword>
<dbReference type="InterPro" id="IPR012933">
    <property type="entry name" value="HicA_mRNA_interferase"/>
</dbReference>
<dbReference type="eggNOG" id="COG1724">
    <property type="taxonomic scope" value="Bacteria"/>
</dbReference>
<keyword evidence="9" id="KW-1185">Reference proteome</keyword>
<dbReference type="EMBL" id="JGZC01000006">
    <property type="protein sequence ID" value="KFI70420.1"/>
    <property type="molecule type" value="Genomic_DNA"/>
</dbReference>
<evidence type="ECO:0000256" key="1">
    <source>
        <dbReference type="ARBA" id="ARBA00006620"/>
    </source>
</evidence>
<reference evidence="8 9" key="1">
    <citation type="submission" date="2014-03" db="EMBL/GenBank/DDBJ databases">
        <title>Genomics of Bifidobacteria.</title>
        <authorList>
            <person name="Ventura M."/>
            <person name="Milani C."/>
            <person name="Lugli G.A."/>
        </authorList>
    </citation>
    <scope>NUCLEOTIDE SEQUENCE [LARGE SCALE GENOMIC DNA]</scope>
    <source>
        <strain evidence="8 9">LMG 11341</strain>
    </source>
</reference>
<protein>
    <recommendedName>
        <fullName evidence="10">YcfA-like protein</fullName>
    </recommendedName>
</protein>
<sequence>MGVNYPSMKSSDLLHILAHLGYIEDRRVGSHRRLKANGRPDLTFAFHDGQTVPPGLVRKILAKDVGLSEVEIREILK</sequence>
<keyword evidence="4" id="KW-0255">Endonuclease</keyword>
<dbReference type="Pfam" id="PF07927">
    <property type="entry name" value="HicA_toxin"/>
    <property type="match status" value="1"/>
</dbReference>
<accession>A0A087BHC0</accession>
<dbReference type="SUPFAM" id="SSF54786">
    <property type="entry name" value="YcfA/nrd intein domain"/>
    <property type="match status" value="1"/>
</dbReference>
<dbReference type="OrthoDB" id="3235329at2"/>
<comment type="caution">
    <text evidence="8">The sequence shown here is derived from an EMBL/GenBank/DDBJ whole genome shotgun (WGS) entry which is preliminary data.</text>
</comment>
<comment type="similarity">
    <text evidence="1">Belongs to the HicA mRNA interferase family.</text>
</comment>
<evidence type="ECO:0000256" key="6">
    <source>
        <dbReference type="ARBA" id="ARBA00022884"/>
    </source>
</evidence>